<evidence type="ECO:0000313" key="2">
    <source>
        <dbReference type="Proteomes" id="UP000828941"/>
    </source>
</evidence>
<proteinExistence type="predicted"/>
<sequence length="150" mass="16387">MASATVTLSFGFRCLPLRSSPACVSCGSIQLAPFSKANAVKLTSSSCISGFGSILPQKLCTVAPRTQRLQPLTVVSAKGYKMKTHKASAKRFRVTGRGKIVRRRAGKQHLLAKKNTKRKLRLSKMHPVSRSDYDNVIGALPYLKVNRKAT</sequence>
<keyword evidence="2" id="KW-1185">Reference proteome</keyword>
<reference evidence="1 2" key="1">
    <citation type="journal article" date="2022" name="DNA Res.">
        <title>Chromosomal-level genome assembly of the orchid tree Bauhinia variegata (Leguminosae; Cercidoideae) supports the allotetraploid origin hypothesis of Bauhinia.</title>
        <authorList>
            <person name="Zhong Y."/>
            <person name="Chen Y."/>
            <person name="Zheng D."/>
            <person name="Pang J."/>
            <person name="Liu Y."/>
            <person name="Luo S."/>
            <person name="Meng S."/>
            <person name="Qian L."/>
            <person name="Wei D."/>
            <person name="Dai S."/>
            <person name="Zhou R."/>
        </authorList>
    </citation>
    <scope>NUCLEOTIDE SEQUENCE [LARGE SCALE GENOMIC DNA]</scope>
    <source>
        <strain evidence="1">BV-YZ2020</strain>
    </source>
</reference>
<organism evidence="1 2">
    <name type="scientific">Bauhinia variegata</name>
    <name type="common">Purple orchid tree</name>
    <name type="synonym">Phanera variegata</name>
    <dbReference type="NCBI Taxonomy" id="167791"/>
    <lineage>
        <taxon>Eukaryota</taxon>
        <taxon>Viridiplantae</taxon>
        <taxon>Streptophyta</taxon>
        <taxon>Embryophyta</taxon>
        <taxon>Tracheophyta</taxon>
        <taxon>Spermatophyta</taxon>
        <taxon>Magnoliopsida</taxon>
        <taxon>eudicotyledons</taxon>
        <taxon>Gunneridae</taxon>
        <taxon>Pentapetalae</taxon>
        <taxon>rosids</taxon>
        <taxon>fabids</taxon>
        <taxon>Fabales</taxon>
        <taxon>Fabaceae</taxon>
        <taxon>Cercidoideae</taxon>
        <taxon>Cercideae</taxon>
        <taxon>Bauhiniinae</taxon>
        <taxon>Bauhinia</taxon>
    </lineage>
</organism>
<accession>A0ACB9PA64</accession>
<evidence type="ECO:0000313" key="1">
    <source>
        <dbReference type="EMBL" id="KAI4344326.1"/>
    </source>
</evidence>
<comment type="caution">
    <text evidence="1">The sequence shown here is derived from an EMBL/GenBank/DDBJ whole genome shotgun (WGS) entry which is preliminary data.</text>
</comment>
<name>A0ACB9PA64_BAUVA</name>
<gene>
    <name evidence="1" type="ORF">L6164_011566</name>
</gene>
<protein>
    <submittedName>
        <fullName evidence="1">Uncharacterized protein</fullName>
    </submittedName>
</protein>
<dbReference type="EMBL" id="CM039430">
    <property type="protein sequence ID" value="KAI4344326.1"/>
    <property type="molecule type" value="Genomic_DNA"/>
</dbReference>
<dbReference type="Proteomes" id="UP000828941">
    <property type="component" value="Chromosome 5"/>
</dbReference>